<organism evidence="1 2">
    <name type="scientific">Artomyces pyxidatus</name>
    <dbReference type="NCBI Taxonomy" id="48021"/>
    <lineage>
        <taxon>Eukaryota</taxon>
        <taxon>Fungi</taxon>
        <taxon>Dikarya</taxon>
        <taxon>Basidiomycota</taxon>
        <taxon>Agaricomycotina</taxon>
        <taxon>Agaricomycetes</taxon>
        <taxon>Russulales</taxon>
        <taxon>Auriscalpiaceae</taxon>
        <taxon>Artomyces</taxon>
    </lineage>
</organism>
<keyword evidence="2" id="KW-1185">Reference proteome</keyword>
<gene>
    <name evidence="1" type="ORF">BV25DRAFT_946097</name>
</gene>
<reference evidence="1" key="2">
    <citation type="journal article" date="2022" name="New Phytol.">
        <title>Evolutionary transition to the ectomycorrhizal habit in the genomes of a hyperdiverse lineage of mushroom-forming fungi.</title>
        <authorList>
            <person name="Looney B."/>
            <person name="Miyauchi S."/>
            <person name="Morin E."/>
            <person name="Drula E."/>
            <person name="Courty P.E."/>
            <person name="Kohler A."/>
            <person name="Kuo A."/>
            <person name="LaButti K."/>
            <person name="Pangilinan J."/>
            <person name="Lipzen A."/>
            <person name="Riley R."/>
            <person name="Andreopoulos W."/>
            <person name="He G."/>
            <person name="Johnson J."/>
            <person name="Nolan M."/>
            <person name="Tritt A."/>
            <person name="Barry K.W."/>
            <person name="Grigoriev I.V."/>
            <person name="Nagy L.G."/>
            <person name="Hibbett D."/>
            <person name="Henrissat B."/>
            <person name="Matheny P.B."/>
            <person name="Labbe J."/>
            <person name="Martin F.M."/>
        </authorList>
    </citation>
    <scope>NUCLEOTIDE SEQUENCE</scope>
    <source>
        <strain evidence="1">HHB10654</strain>
    </source>
</reference>
<reference evidence="1" key="1">
    <citation type="submission" date="2021-03" db="EMBL/GenBank/DDBJ databases">
        <authorList>
            <consortium name="DOE Joint Genome Institute"/>
            <person name="Ahrendt S."/>
            <person name="Looney B.P."/>
            <person name="Miyauchi S."/>
            <person name="Morin E."/>
            <person name="Drula E."/>
            <person name="Courty P.E."/>
            <person name="Chicoki N."/>
            <person name="Fauchery L."/>
            <person name="Kohler A."/>
            <person name="Kuo A."/>
            <person name="Labutti K."/>
            <person name="Pangilinan J."/>
            <person name="Lipzen A."/>
            <person name="Riley R."/>
            <person name="Andreopoulos W."/>
            <person name="He G."/>
            <person name="Johnson J."/>
            <person name="Barry K.W."/>
            <person name="Grigoriev I.V."/>
            <person name="Nagy L."/>
            <person name="Hibbett D."/>
            <person name="Henrissat B."/>
            <person name="Matheny P.B."/>
            <person name="Labbe J."/>
            <person name="Martin F."/>
        </authorList>
    </citation>
    <scope>NUCLEOTIDE SEQUENCE</scope>
    <source>
        <strain evidence="1">HHB10654</strain>
    </source>
</reference>
<dbReference type="EMBL" id="MU277218">
    <property type="protein sequence ID" value="KAI0060578.1"/>
    <property type="molecule type" value="Genomic_DNA"/>
</dbReference>
<evidence type="ECO:0000313" key="1">
    <source>
        <dbReference type="EMBL" id="KAI0060578.1"/>
    </source>
</evidence>
<name>A0ACB8SXJ9_9AGAM</name>
<dbReference type="Proteomes" id="UP000814140">
    <property type="component" value="Unassembled WGS sequence"/>
</dbReference>
<sequence length="206" mass="22917">MRGIYQDTVIAEDRTLGPTRHHRNEQCHASVTLFPFRVRGCHTTRRAARPVRRSCTLRTPAAYSELQRRRLPDAPNVMPAAGSHICGASDVRSAVIVPSICQRDGPRAFCRFRHALSLLKAAPCGHQLFLPRPLLVLLLAFFGAPGLSSNCVRTLRRLVQDTRAPPLLIVSLVLLPGFGRPYNRPTSQLSSLHNTRASFSDITHRT</sequence>
<protein>
    <submittedName>
        <fullName evidence="1">Uncharacterized protein</fullName>
    </submittedName>
</protein>
<proteinExistence type="predicted"/>
<accession>A0ACB8SXJ9</accession>
<evidence type="ECO:0000313" key="2">
    <source>
        <dbReference type="Proteomes" id="UP000814140"/>
    </source>
</evidence>
<comment type="caution">
    <text evidence="1">The sequence shown here is derived from an EMBL/GenBank/DDBJ whole genome shotgun (WGS) entry which is preliminary data.</text>
</comment>